<dbReference type="PANTHER" id="PTHR11347">
    <property type="entry name" value="CYCLIC NUCLEOTIDE PHOSPHODIESTERASE"/>
    <property type="match status" value="1"/>
</dbReference>
<dbReference type="GO" id="GO:0046872">
    <property type="term" value="F:metal ion binding"/>
    <property type="evidence" value="ECO:0007669"/>
    <property type="project" value="UniProtKB-KW"/>
</dbReference>
<dbReference type="Pfam" id="PF00233">
    <property type="entry name" value="PDEase_I"/>
    <property type="match status" value="1"/>
</dbReference>
<keyword evidence="1 3" id="KW-0479">Metal-binding</keyword>
<evidence type="ECO:0000256" key="1">
    <source>
        <dbReference type="ARBA" id="ARBA00022723"/>
    </source>
</evidence>
<keyword evidence="2" id="KW-0378">Hydrolase</keyword>
<feature type="domain" description="PDEase" evidence="4">
    <location>
        <begin position="1"/>
        <end position="143"/>
    </location>
</feature>
<dbReference type="InterPro" id="IPR036971">
    <property type="entry name" value="PDEase_catalytic_dom_sf"/>
</dbReference>
<dbReference type="AlphaFoldDB" id="A0A7S1IRD2"/>
<dbReference type="PROSITE" id="PS51845">
    <property type="entry name" value="PDEASE_I_2"/>
    <property type="match status" value="1"/>
</dbReference>
<evidence type="ECO:0000256" key="2">
    <source>
        <dbReference type="ARBA" id="ARBA00022801"/>
    </source>
</evidence>
<accession>A0A7S1IRD2</accession>
<feature type="binding site" evidence="3">
    <location>
        <position position="48"/>
    </location>
    <ligand>
        <name>Zn(2+)</name>
        <dbReference type="ChEBI" id="CHEBI:29105"/>
        <label>1</label>
    </ligand>
</feature>
<organism evidence="5">
    <name type="scientific">Eutreptiella gymnastica</name>
    <dbReference type="NCBI Taxonomy" id="73025"/>
    <lineage>
        <taxon>Eukaryota</taxon>
        <taxon>Discoba</taxon>
        <taxon>Euglenozoa</taxon>
        <taxon>Euglenida</taxon>
        <taxon>Spirocuta</taxon>
        <taxon>Euglenophyceae</taxon>
        <taxon>Eutreptiales</taxon>
        <taxon>Eutreptiaceae</taxon>
        <taxon>Eutreptiella</taxon>
    </lineage>
</organism>
<evidence type="ECO:0000259" key="4">
    <source>
        <dbReference type="PROSITE" id="PS51845"/>
    </source>
</evidence>
<dbReference type="GO" id="GO:0007165">
    <property type="term" value="P:signal transduction"/>
    <property type="evidence" value="ECO:0007669"/>
    <property type="project" value="InterPro"/>
</dbReference>
<evidence type="ECO:0000313" key="5">
    <source>
        <dbReference type="EMBL" id="CAD9020517.1"/>
    </source>
</evidence>
<sequence length="143" mass="16215">MIDVILATDMAGHAGLCEKLSEALELRQKEQTEISRDLVLKMLIKTADLSNTVKPFDISRQWAICVTEEFFNQGDLEKAEGLEVLPMYDREKSTELAKGQLGFIDFVAKKHMTMMSQVHSGLEWLLENVTSNRDTWNSTVSPH</sequence>
<dbReference type="SUPFAM" id="SSF109604">
    <property type="entry name" value="HD-domain/PDEase-like"/>
    <property type="match status" value="1"/>
</dbReference>
<dbReference type="PRINTS" id="PR00387">
    <property type="entry name" value="PDIESTERASE1"/>
</dbReference>
<dbReference type="Gene3D" id="1.10.1300.10">
    <property type="entry name" value="3'5'-cyclic nucleotide phosphodiesterase, catalytic domain"/>
    <property type="match status" value="1"/>
</dbReference>
<gene>
    <name evidence="5" type="ORF">EGYM00392_LOCUS31632</name>
</gene>
<protein>
    <recommendedName>
        <fullName evidence="4">PDEase domain-containing protein</fullName>
    </recommendedName>
</protein>
<evidence type="ECO:0000256" key="3">
    <source>
        <dbReference type="PIRSR" id="PIRSR623088-3"/>
    </source>
</evidence>
<dbReference type="InterPro" id="IPR023088">
    <property type="entry name" value="PDEase"/>
</dbReference>
<name>A0A7S1IRD2_9EUGL</name>
<dbReference type="GO" id="GO:0004114">
    <property type="term" value="F:3',5'-cyclic-nucleotide phosphodiesterase activity"/>
    <property type="evidence" value="ECO:0007669"/>
    <property type="project" value="InterPro"/>
</dbReference>
<reference evidence="5" key="1">
    <citation type="submission" date="2021-01" db="EMBL/GenBank/DDBJ databases">
        <authorList>
            <person name="Corre E."/>
            <person name="Pelletier E."/>
            <person name="Niang G."/>
            <person name="Scheremetjew M."/>
            <person name="Finn R."/>
            <person name="Kale V."/>
            <person name="Holt S."/>
            <person name="Cochrane G."/>
            <person name="Meng A."/>
            <person name="Brown T."/>
            <person name="Cohen L."/>
        </authorList>
    </citation>
    <scope>NUCLEOTIDE SEQUENCE</scope>
    <source>
        <strain evidence="5">NIES-381</strain>
    </source>
</reference>
<dbReference type="EMBL" id="HBGA01084889">
    <property type="protein sequence ID" value="CAD9020517.1"/>
    <property type="molecule type" value="Transcribed_RNA"/>
</dbReference>
<proteinExistence type="predicted"/>
<dbReference type="InterPro" id="IPR002073">
    <property type="entry name" value="PDEase_catalytic_dom"/>
</dbReference>